<dbReference type="OrthoDB" id="3946750at2759"/>
<keyword evidence="2" id="KW-1133">Transmembrane helix</keyword>
<feature type="transmembrane region" description="Helical" evidence="2">
    <location>
        <begin position="725"/>
        <end position="742"/>
    </location>
</feature>
<gene>
    <name evidence="3" type="ORF">L249_3863</name>
</gene>
<evidence type="ECO:0000313" key="3">
    <source>
        <dbReference type="EMBL" id="RCI09878.1"/>
    </source>
</evidence>
<accession>A0A367L648</accession>
<evidence type="ECO:0000313" key="4">
    <source>
        <dbReference type="Proteomes" id="UP000253664"/>
    </source>
</evidence>
<feature type="compositionally biased region" description="Basic and acidic residues" evidence="1">
    <location>
        <begin position="307"/>
        <end position="320"/>
    </location>
</feature>
<feature type="compositionally biased region" description="Basic and acidic residues" evidence="1">
    <location>
        <begin position="227"/>
        <end position="239"/>
    </location>
</feature>
<evidence type="ECO:0000256" key="2">
    <source>
        <dbReference type="SAM" id="Phobius"/>
    </source>
</evidence>
<keyword evidence="2" id="KW-0812">Transmembrane</keyword>
<dbReference type="EMBL" id="LKCN02000014">
    <property type="protein sequence ID" value="RCI09878.1"/>
    <property type="molecule type" value="Genomic_DNA"/>
</dbReference>
<proteinExistence type="predicted"/>
<sequence length="759" mass="84047">MLAIPSSRSKLGTMAHRCLRQSNLAVSTVASRQYRTLHSRWSCRRANKYWYTESFSRGPLSWDRDDIARDAIRARFFATNVDRECDHRPRRKSFKEDKLAALCGILHSCRAISQSAAYSSSAQKPPQDDDSFIDPITNRRVSKVFSVAGTRSGDKPQVKPQYEKGTATEQPSGGYEDLDEYKDPILWKEPDGLPDPSPEDLSKNYDDLDEYGPVRWHEPDGMPEPSAEDKSKNYKDLRKYKDPYVVPDSLLSAYEKKQQTVTQKAEPLPGKVPVSSGEPAKDNKDLGDYGPTYWREPDGLMEPSAEDLSKNYQDLEKYDAQYDATESTSQPSAGISGDAEQCDNKSCATTRPSQASKKCRSLPKHVTDGLGVSGDVENKPSNSKYQDAYNEPGAEPLIWTGLDKGAGPCQPKKADDMMRRACERRFQRADLKKGVDVEASSMEAKSKDGLTGKYMWDFPEDFSTSWSTANSWSKSTLYPDNGDQVSAAVADLGRDEAEPSSMDESFPSESSSEVPQLQPSLDRGRDRRKVMSRLERKRLEKDPYSKEPQGLETSYSEECGGRLGRPRVRFHEVKAATAAADGAKRMASYKILAYDEDRNSVDVTETTWPATQMTASFSPAEVLPRLTSPNKFLPHFATLQAEGYEMVSGGGDVLVFQRIIQETWSATQGAAAINPIDMTGGPVTGNFASPTGFVNYETTQAAEAKASTVGQPEGAGRRRRRGNKLWYVVGGALGWHLGGVVLERSEQRRKMSLGGGGKA</sequence>
<feature type="compositionally biased region" description="Polar residues" evidence="1">
    <location>
        <begin position="344"/>
        <end position="356"/>
    </location>
</feature>
<dbReference type="STRING" id="1330021.A0A367L648"/>
<keyword evidence="2" id="KW-0472">Membrane</keyword>
<protein>
    <submittedName>
        <fullName evidence="3">Uncharacterized protein</fullName>
    </submittedName>
</protein>
<feature type="compositionally biased region" description="Basic and acidic residues" evidence="1">
    <location>
        <begin position="181"/>
        <end position="191"/>
    </location>
</feature>
<feature type="region of interest" description="Disordered" evidence="1">
    <location>
        <begin position="468"/>
        <end position="559"/>
    </location>
</feature>
<keyword evidence="4" id="KW-1185">Reference proteome</keyword>
<dbReference type="AlphaFoldDB" id="A0A367L648"/>
<feature type="region of interest" description="Disordered" evidence="1">
    <location>
        <begin position="145"/>
        <end position="239"/>
    </location>
</feature>
<organism evidence="3 4">
    <name type="scientific">Ophiocordyceps polyrhachis-furcata BCC 54312</name>
    <dbReference type="NCBI Taxonomy" id="1330021"/>
    <lineage>
        <taxon>Eukaryota</taxon>
        <taxon>Fungi</taxon>
        <taxon>Dikarya</taxon>
        <taxon>Ascomycota</taxon>
        <taxon>Pezizomycotina</taxon>
        <taxon>Sordariomycetes</taxon>
        <taxon>Hypocreomycetidae</taxon>
        <taxon>Hypocreales</taxon>
        <taxon>Ophiocordycipitaceae</taxon>
        <taxon>Ophiocordyceps</taxon>
    </lineage>
</organism>
<feature type="compositionally biased region" description="Polar residues" evidence="1">
    <location>
        <begin position="468"/>
        <end position="478"/>
    </location>
</feature>
<evidence type="ECO:0000256" key="1">
    <source>
        <dbReference type="SAM" id="MobiDB-lite"/>
    </source>
</evidence>
<feature type="region of interest" description="Disordered" evidence="1">
    <location>
        <begin position="257"/>
        <end position="416"/>
    </location>
</feature>
<dbReference type="Proteomes" id="UP000253664">
    <property type="component" value="Unassembled WGS sequence"/>
</dbReference>
<comment type="caution">
    <text evidence="3">The sequence shown here is derived from an EMBL/GenBank/DDBJ whole genome shotgun (WGS) entry which is preliminary data.</text>
</comment>
<reference evidence="3 4" key="1">
    <citation type="journal article" date="2015" name="BMC Genomics">
        <title>Insights from the genome of Ophiocordyceps polyrhachis-furcata to pathogenicity and host specificity in insect fungi.</title>
        <authorList>
            <person name="Wichadakul D."/>
            <person name="Kobmoo N."/>
            <person name="Ingsriswang S."/>
            <person name="Tangphatsornruang S."/>
            <person name="Chantasingh D."/>
            <person name="Luangsa-ard J.J."/>
            <person name="Eurwilaichitr L."/>
        </authorList>
    </citation>
    <scope>NUCLEOTIDE SEQUENCE [LARGE SCALE GENOMIC DNA]</scope>
    <source>
        <strain evidence="3 4">BCC 54312</strain>
    </source>
</reference>
<feature type="compositionally biased region" description="Low complexity" evidence="1">
    <location>
        <begin position="499"/>
        <end position="515"/>
    </location>
</feature>
<name>A0A367L648_9HYPO</name>
<feature type="compositionally biased region" description="Polar residues" evidence="1">
    <location>
        <begin position="324"/>
        <end position="333"/>
    </location>
</feature>
<feature type="compositionally biased region" description="Basic and acidic residues" evidence="1">
    <location>
        <begin position="532"/>
        <end position="545"/>
    </location>
</feature>